<evidence type="ECO:0000313" key="1">
    <source>
        <dbReference type="EMBL" id="MFC3212217.1"/>
    </source>
</evidence>
<evidence type="ECO:0000313" key="2">
    <source>
        <dbReference type="Proteomes" id="UP001595625"/>
    </source>
</evidence>
<name>A0ABV7KRT4_PLAOK</name>
<keyword evidence="2" id="KW-1185">Reference proteome</keyword>
<comment type="caution">
    <text evidence="1">The sequence shown here is derived from an EMBL/GenBank/DDBJ whole genome shotgun (WGS) entry which is preliminary data.</text>
</comment>
<dbReference type="Proteomes" id="UP001595625">
    <property type="component" value="Unassembled WGS sequence"/>
</dbReference>
<organism evidence="1 2">
    <name type="scientific">Planomicrobium okeanokoites</name>
    <name type="common">Planococcus okeanokoites</name>
    <name type="synonym">Flavobacterium okeanokoites</name>
    <dbReference type="NCBI Taxonomy" id="244"/>
    <lineage>
        <taxon>Bacteria</taxon>
        <taxon>Bacillati</taxon>
        <taxon>Bacillota</taxon>
        <taxon>Bacilli</taxon>
        <taxon>Bacillales</taxon>
        <taxon>Caryophanaceae</taxon>
        <taxon>Planomicrobium</taxon>
    </lineage>
</organism>
<gene>
    <name evidence="1" type="ORF">ACFOEJ_14110</name>
</gene>
<proteinExistence type="predicted"/>
<accession>A0ABV7KRT4</accession>
<sequence>MKLKFEDIFKELNDIELMSIYAIWLKELKERNLIRTNNVIGELGESLAIKIYNSTKDLPRLQAAPIGTQNIDAISVEGKRYSIKSTTGRVTGAFYGLLEPGSTESESIKFEYVIVVVFSKEFEIKYFLEVEWSVFLKYRKWHSRVRAWNLPITKGLIAESNVIVMDSII</sequence>
<dbReference type="RefSeq" id="WP_117312752.1">
    <property type="nucleotide sequence ID" value="NZ_JBHRUJ010000017.1"/>
</dbReference>
<protein>
    <submittedName>
        <fullName evidence="1">Uncharacterized protein</fullName>
    </submittedName>
</protein>
<reference evidence="2" key="1">
    <citation type="journal article" date="2019" name="Int. J. Syst. Evol. Microbiol.">
        <title>The Global Catalogue of Microorganisms (GCM) 10K type strain sequencing project: providing services to taxonomists for standard genome sequencing and annotation.</title>
        <authorList>
            <consortium name="The Broad Institute Genomics Platform"/>
            <consortium name="The Broad Institute Genome Sequencing Center for Infectious Disease"/>
            <person name="Wu L."/>
            <person name="Ma J."/>
        </authorList>
    </citation>
    <scope>NUCLEOTIDE SEQUENCE [LARGE SCALE GENOMIC DNA]</scope>
    <source>
        <strain evidence="2">CCM 320</strain>
    </source>
</reference>
<dbReference type="EMBL" id="JBHRUJ010000017">
    <property type="protein sequence ID" value="MFC3212217.1"/>
    <property type="molecule type" value="Genomic_DNA"/>
</dbReference>